<dbReference type="SUPFAM" id="SSF55811">
    <property type="entry name" value="Nudix"/>
    <property type="match status" value="1"/>
</dbReference>
<dbReference type="PROSITE" id="PS00893">
    <property type="entry name" value="NUDIX_BOX"/>
    <property type="match status" value="1"/>
</dbReference>
<dbReference type="InterPro" id="IPR020084">
    <property type="entry name" value="NUDIX_hydrolase_CS"/>
</dbReference>
<evidence type="ECO:0000313" key="7">
    <source>
        <dbReference type="EMBL" id="MBB5488907.1"/>
    </source>
</evidence>
<dbReference type="PRINTS" id="PR00502">
    <property type="entry name" value="NUDIXFAMILY"/>
</dbReference>
<keyword evidence="3 5" id="KW-0378">Hydrolase</keyword>
<comment type="cofactor">
    <cofactor evidence="1">
        <name>Mg(2+)</name>
        <dbReference type="ChEBI" id="CHEBI:18420"/>
    </cofactor>
</comment>
<accession>A0A840WAU7</accession>
<dbReference type="Proteomes" id="UP000579647">
    <property type="component" value="Unassembled WGS sequence"/>
</dbReference>
<name>A0A840WAU7_9ACTN</name>
<evidence type="ECO:0000256" key="2">
    <source>
        <dbReference type="ARBA" id="ARBA00005582"/>
    </source>
</evidence>
<dbReference type="GO" id="GO:0016787">
    <property type="term" value="F:hydrolase activity"/>
    <property type="evidence" value="ECO:0007669"/>
    <property type="project" value="UniProtKB-KW"/>
</dbReference>
<dbReference type="InterPro" id="IPR015797">
    <property type="entry name" value="NUDIX_hydrolase-like_dom_sf"/>
</dbReference>
<dbReference type="Gene3D" id="3.90.79.10">
    <property type="entry name" value="Nucleoside Triphosphate Pyrophosphohydrolase"/>
    <property type="match status" value="1"/>
</dbReference>
<evidence type="ECO:0000256" key="4">
    <source>
        <dbReference type="ARBA" id="ARBA00022842"/>
    </source>
</evidence>
<comment type="caution">
    <text evidence="7">The sequence shown here is derived from an EMBL/GenBank/DDBJ whole genome shotgun (WGS) entry which is preliminary data.</text>
</comment>
<dbReference type="PROSITE" id="PS51462">
    <property type="entry name" value="NUDIX"/>
    <property type="match status" value="1"/>
</dbReference>
<keyword evidence="4" id="KW-0460">Magnesium</keyword>
<evidence type="ECO:0000256" key="1">
    <source>
        <dbReference type="ARBA" id="ARBA00001946"/>
    </source>
</evidence>
<dbReference type="CDD" id="cd18876">
    <property type="entry name" value="NUDIX_Hydrolase"/>
    <property type="match status" value="1"/>
</dbReference>
<dbReference type="InterPro" id="IPR020476">
    <property type="entry name" value="Nudix_hydrolase"/>
</dbReference>
<dbReference type="InterPro" id="IPR000086">
    <property type="entry name" value="NUDIX_hydrolase_dom"/>
</dbReference>
<gene>
    <name evidence="7" type="ORF">HNR07_000044</name>
</gene>
<evidence type="ECO:0000256" key="5">
    <source>
        <dbReference type="RuleBase" id="RU003476"/>
    </source>
</evidence>
<dbReference type="EMBL" id="JACHDO010000001">
    <property type="protein sequence ID" value="MBB5488907.1"/>
    <property type="molecule type" value="Genomic_DNA"/>
</dbReference>
<keyword evidence="8" id="KW-1185">Reference proteome</keyword>
<dbReference type="PANTHER" id="PTHR43046">
    <property type="entry name" value="GDP-MANNOSE MANNOSYL HYDROLASE"/>
    <property type="match status" value="1"/>
</dbReference>
<comment type="similarity">
    <text evidence="2 5">Belongs to the Nudix hydrolase family.</text>
</comment>
<feature type="domain" description="Nudix hydrolase" evidence="6">
    <location>
        <begin position="11"/>
        <end position="147"/>
    </location>
</feature>
<sequence length="156" mass="17260">MASDPTQSFARPRVAAGVLFFDERGRVMMVVPTYKDYLEIPGGYIECGETPTQAVAREVKEELGITPPIGRLLVVDWAPTPAEGDKQLFVFDGGVLDRHWLDRIVLDQDELAGYGFHEVAEIGTVTIPRLARRIAQGDRARREGTTLYLESGEVVA</sequence>
<organism evidence="7 8">
    <name type="scientific">Nocardiopsis metallicus</name>
    <dbReference type="NCBI Taxonomy" id="179819"/>
    <lineage>
        <taxon>Bacteria</taxon>
        <taxon>Bacillati</taxon>
        <taxon>Actinomycetota</taxon>
        <taxon>Actinomycetes</taxon>
        <taxon>Streptosporangiales</taxon>
        <taxon>Nocardiopsidaceae</taxon>
        <taxon>Nocardiopsis</taxon>
    </lineage>
</organism>
<dbReference type="AlphaFoldDB" id="A0A840WAU7"/>
<evidence type="ECO:0000313" key="8">
    <source>
        <dbReference type="Proteomes" id="UP000579647"/>
    </source>
</evidence>
<evidence type="ECO:0000259" key="6">
    <source>
        <dbReference type="PROSITE" id="PS51462"/>
    </source>
</evidence>
<reference evidence="7 8" key="1">
    <citation type="submission" date="2020-08" db="EMBL/GenBank/DDBJ databases">
        <title>Sequencing the genomes of 1000 actinobacteria strains.</title>
        <authorList>
            <person name="Klenk H.-P."/>
        </authorList>
    </citation>
    <scope>NUCLEOTIDE SEQUENCE [LARGE SCALE GENOMIC DNA]</scope>
    <source>
        <strain evidence="7 8">DSM 44598</strain>
    </source>
</reference>
<proteinExistence type="inferred from homology"/>
<evidence type="ECO:0000256" key="3">
    <source>
        <dbReference type="ARBA" id="ARBA00022801"/>
    </source>
</evidence>
<dbReference type="RefSeq" id="WP_184360279.1">
    <property type="nucleotide sequence ID" value="NZ_BAAAKM010000013.1"/>
</dbReference>
<dbReference type="PANTHER" id="PTHR43046:SF12">
    <property type="entry name" value="GDP-MANNOSE MANNOSYL HYDROLASE"/>
    <property type="match status" value="1"/>
</dbReference>
<dbReference type="Pfam" id="PF00293">
    <property type="entry name" value="NUDIX"/>
    <property type="match status" value="1"/>
</dbReference>
<protein>
    <submittedName>
        <fullName evidence="7">8-oxo-dGTP pyrophosphatase MutT (NUDIX family)</fullName>
    </submittedName>
</protein>